<dbReference type="Gene3D" id="3.80.10.10">
    <property type="entry name" value="Ribonuclease Inhibitor"/>
    <property type="match status" value="1"/>
</dbReference>
<keyword evidence="2" id="KW-0547">Nucleotide-binding</keyword>
<evidence type="ECO:0000256" key="1">
    <source>
        <dbReference type="ARBA" id="ARBA00008894"/>
    </source>
</evidence>
<dbReference type="PRINTS" id="PR00364">
    <property type="entry name" value="DISEASERSIST"/>
</dbReference>
<dbReference type="GO" id="GO:0006952">
    <property type="term" value="P:defense response"/>
    <property type="evidence" value="ECO:0007669"/>
    <property type="project" value="UniProtKB-KW"/>
</dbReference>
<dbReference type="SUPFAM" id="SSF52058">
    <property type="entry name" value="L domain-like"/>
    <property type="match status" value="1"/>
</dbReference>
<evidence type="ECO:0000256" key="4">
    <source>
        <dbReference type="ARBA" id="ARBA00022840"/>
    </source>
</evidence>
<sequence length="789" mass="90489">MFCFTSLVKEYEEETIKLEAEITIIKSQYGRLAQQRGNDIMLDVQSWEEQVNKLIHEDMETKKRCFFGFCSDCIWRYKMGENLANKIKEIKKLRKKGKKLKNIELTGSLPNVERYSTKSYISFRSRELKYKELLNALKDDRYYIIGLHGMGGTGKTTLAQQVGRQLHTSMQFKCVIITTVSNMKRIQDDIAGPLGLKWGDINESDRPKKLWSRLTNGDKILVILDDVWGNLNFDDIGIPNSDNNKGCKVLVTTRYLWVCNIISCGITIQLELLSEEEAWAMFKRRAELSDISSKGLLKQGRKIALECKRLPVAIATIASSLKGQKRREEWDVVLKSLQNPMSMGDVDDTLVDIYKCLKLSYDNLNDEKAKGLFLLCFVFREDEEISTEILTRLGIGVGLFGEGYDKYNDARNLLVVAKNKLIDSCLLLKVKEGDAKMNEWDREVAQFIANKEIQTVNFSNKSQKSFVESCENIKYLSCEGNLMDLFSSKFSGLKLEILNVNVNRWDTVKIPISFFQRISRLRVLSLLNKSSNLERPTLSLPPSIQSLTDIHSLLVERVYLGDISILGSLHSLETLDLDHCQIDELPCEIAKLKKLRLLNLEKCEITSNNPFEVIAKCTSLEELYFCNSFNKSCKKIMFPPLERYRIIDGFGKMNYPASKCVSFQNVYFSETIFKYVMQTVELLQLERIEKGWINLMPEVVPIDPGMNDLVELRLKYFSKLQCLVDSELNESQVPTVFSKLVILHLEDMKDLKSKSVQSSNHHTKVMLNIGFCFRIVNFSKPAAVGELEN</sequence>
<reference evidence="7" key="1">
    <citation type="journal article" date="2017" name="Front. Plant Sci.">
        <title>Climate Clever Clovers: New Paradigm to Reduce the Environmental Footprint of Ruminants by Breeding Low Methanogenic Forages Utilizing Haplotype Variation.</title>
        <authorList>
            <person name="Kaur P."/>
            <person name="Appels R."/>
            <person name="Bayer P.E."/>
            <person name="Keeble-Gagnere G."/>
            <person name="Wang J."/>
            <person name="Hirakawa H."/>
            <person name="Shirasawa K."/>
            <person name="Vercoe P."/>
            <person name="Stefanova K."/>
            <person name="Durmic Z."/>
            <person name="Nichols P."/>
            <person name="Revell C."/>
            <person name="Isobe S.N."/>
            <person name="Edwards D."/>
            <person name="Erskine W."/>
        </authorList>
    </citation>
    <scope>NUCLEOTIDE SEQUENCE [LARGE SCALE GENOMIC DNA]</scope>
    <source>
        <strain evidence="7">cv. Daliak</strain>
    </source>
</reference>
<dbReference type="OrthoDB" id="1435486at2759"/>
<dbReference type="InterPro" id="IPR050905">
    <property type="entry name" value="Plant_NBS-LRR"/>
</dbReference>
<dbReference type="PANTHER" id="PTHR33463:SF105">
    <property type="entry name" value="AND NB-ARC DOMAIN DISEASE RESISTANCE PROTEIN, PUTATIVE-RELATED"/>
    <property type="match status" value="1"/>
</dbReference>
<dbReference type="InterPro" id="IPR027417">
    <property type="entry name" value="P-loop_NTPase"/>
</dbReference>
<dbReference type="GO" id="GO:0043531">
    <property type="term" value="F:ADP binding"/>
    <property type="evidence" value="ECO:0007669"/>
    <property type="project" value="InterPro"/>
</dbReference>
<dbReference type="InterPro" id="IPR002182">
    <property type="entry name" value="NB-ARC"/>
</dbReference>
<evidence type="ECO:0000313" key="6">
    <source>
        <dbReference type="EMBL" id="GAU18657.1"/>
    </source>
</evidence>
<dbReference type="GO" id="GO:0005524">
    <property type="term" value="F:ATP binding"/>
    <property type="evidence" value="ECO:0007669"/>
    <property type="project" value="UniProtKB-KW"/>
</dbReference>
<organism evidence="6 7">
    <name type="scientific">Trifolium subterraneum</name>
    <name type="common">Subterranean clover</name>
    <dbReference type="NCBI Taxonomy" id="3900"/>
    <lineage>
        <taxon>Eukaryota</taxon>
        <taxon>Viridiplantae</taxon>
        <taxon>Streptophyta</taxon>
        <taxon>Embryophyta</taxon>
        <taxon>Tracheophyta</taxon>
        <taxon>Spermatophyta</taxon>
        <taxon>Magnoliopsida</taxon>
        <taxon>eudicotyledons</taxon>
        <taxon>Gunneridae</taxon>
        <taxon>Pentapetalae</taxon>
        <taxon>rosids</taxon>
        <taxon>fabids</taxon>
        <taxon>Fabales</taxon>
        <taxon>Fabaceae</taxon>
        <taxon>Papilionoideae</taxon>
        <taxon>50 kb inversion clade</taxon>
        <taxon>NPAAA clade</taxon>
        <taxon>Hologalegina</taxon>
        <taxon>IRL clade</taxon>
        <taxon>Trifolieae</taxon>
        <taxon>Trifolium</taxon>
    </lineage>
</organism>
<evidence type="ECO:0000256" key="2">
    <source>
        <dbReference type="ARBA" id="ARBA00022741"/>
    </source>
</evidence>
<dbReference type="InterPro" id="IPR001611">
    <property type="entry name" value="Leu-rich_rpt"/>
</dbReference>
<dbReference type="Gene3D" id="1.10.8.430">
    <property type="entry name" value="Helical domain of apoptotic protease-activating factors"/>
    <property type="match status" value="1"/>
</dbReference>
<evidence type="ECO:0000313" key="7">
    <source>
        <dbReference type="Proteomes" id="UP000242715"/>
    </source>
</evidence>
<keyword evidence="7" id="KW-1185">Reference proteome</keyword>
<evidence type="ECO:0000256" key="3">
    <source>
        <dbReference type="ARBA" id="ARBA00022821"/>
    </source>
</evidence>
<gene>
    <name evidence="6" type="ORF">TSUD_124900</name>
</gene>
<dbReference type="PROSITE" id="PS51450">
    <property type="entry name" value="LRR"/>
    <property type="match status" value="1"/>
</dbReference>
<name>A0A2Z6MKB2_TRISU</name>
<dbReference type="FunFam" id="3.40.50.300:FF:001091">
    <property type="entry name" value="Probable disease resistance protein At1g61300"/>
    <property type="match status" value="1"/>
</dbReference>
<feature type="domain" description="NB-ARC" evidence="5">
    <location>
        <begin position="131"/>
        <end position="285"/>
    </location>
</feature>
<comment type="similarity">
    <text evidence="1">Belongs to the disease resistance NB-LRR family.</text>
</comment>
<evidence type="ECO:0000259" key="5">
    <source>
        <dbReference type="Pfam" id="PF00931"/>
    </source>
</evidence>
<dbReference type="EMBL" id="DF973188">
    <property type="protein sequence ID" value="GAU18657.1"/>
    <property type="molecule type" value="Genomic_DNA"/>
</dbReference>
<dbReference type="SUPFAM" id="SSF52540">
    <property type="entry name" value="P-loop containing nucleoside triphosphate hydrolases"/>
    <property type="match status" value="1"/>
</dbReference>
<dbReference type="Proteomes" id="UP000242715">
    <property type="component" value="Unassembled WGS sequence"/>
</dbReference>
<keyword evidence="4" id="KW-0067">ATP-binding</keyword>
<keyword evidence="3" id="KW-0611">Plant defense</keyword>
<dbReference type="InterPro" id="IPR032675">
    <property type="entry name" value="LRR_dom_sf"/>
</dbReference>
<accession>A0A2Z6MKB2</accession>
<dbReference type="Pfam" id="PF00931">
    <property type="entry name" value="NB-ARC"/>
    <property type="match status" value="1"/>
</dbReference>
<dbReference type="InterPro" id="IPR042197">
    <property type="entry name" value="Apaf_helical"/>
</dbReference>
<protein>
    <recommendedName>
        <fullName evidence="5">NB-ARC domain-containing protein</fullName>
    </recommendedName>
</protein>
<dbReference type="PANTHER" id="PTHR33463">
    <property type="entry name" value="NB-ARC DOMAIN-CONTAINING PROTEIN-RELATED"/>
    <property type="match status" value="1"/>
</dbReference>
<dbReference type="AlphaFoldDB" id="A0A2Z6MKB2"/>
<dbReference type="Gene3D" id="3.40.50.300">
    <property type="entry name" value="P-loop containing nucleotide triphosphate hydrolases"/>
    <property type="match status" value="1"/>
</dbReference>
<proteinExistence type="inferred from homology"/>